<feature type="chain" id="PRO_5043132890" evidence="1">
    <location>
        <begin position="38"/>
        <end position="99"/>
    </location>
</feature>
<name>A0A0R3WH62_TAEAS</name>
<accession>A0A0R3WH62</accession>
<dbReference type="Proteomes" id="UP000282613">
    <property type="component" value="Unassembled WGS sequence"/>
</dbReference>
<evidence type="ECO:0000313" key="3">
    <source>
        <dbReference type="Proteomes" id="UP000282613"/>
    </source>
</evidence>
<protein>
    <submittedName>
        <fullName evidence="4">NR LBD domain-containing protein</fullName>
    </submittedName>
</protein>
<evidence type="ECO:0000256" key="1">
    <source>
        <dbReference type="SAM" id="SignalP"/>
    </source>
</evidence>
<keyword evidence="1" id="KW-0732">Signal</keyword>
<proteinExistence type="predicted"/>
<evidence type="ECO:0000313" key="4">
    <source>
        <dbReference type="WBParaSite" id="TASK_0001020501-mRNA-1"/>
    </source>
</evidence>
<sequence>MLNNALACDQTDFIPHVSDAKKLRMLMLLLLFHCVLGTTSRKHASRPELMEELNRHRPMLAECLAALTACLPMAFLELELSALNPRPTAHSTEEADYTF</sequence>
<dbReference type="WBParaSite" id="TASK_0001020501-mRNA-1">
    <property type="protein sequence ID" value="TASK_0001020501-mRNA-1"/>
    <property type="gene ID" value="TASK_0001020501"/>
</dbReference>
<reference evidence="2 3" key="2">
    <citation type="submission" date="2018-11" db="EMBL/GenBank/DDBJ databases">
        <authorList>
            <consortium name="Pathogen Informatics"/>
        </authorList>
    </citation>
    <scope>NUCLEOTIDE SEQUENCE [LARGE SCALE GENOMIC DNA]</scope>
</reference>
<organism evidence="4">
    <name type="scientific">Taenia asiatica</name>
    <name type="common">Asian tapeworm</name>
    <dbReference type="NCBI Taxonomy" id="60517"/>
    <lineage>
        <taxon>Eukaryota</taxon>
        <taxon>Metazoa</taxon>
        <taxon>Spiralia</taxon>
        <taxon>Lophotrochozoa</taxon>
        <taxon>Platyhelminthes</taxon>
        <taxon>Cestoda</taxon>
        <taxon>Eucestoda</taxon>
        <taxon>Cyclophyllidea</taxon>
        <taxon>Taeniidae</taxon>
        <taxon>Taenia</taxon>
    </lineage>
</organism>
<gene>
    <name evidence="2" type="ORF">TASK_LOCUS10206</name>
</gene>
<evidence type="ECO:0000313" key="2">
    <source>
        <dbReference type="EMBL" id="VDK49779.1"/>
    </source>
</evidence>
<dbReference type="STRING" id="60517.A0A0R3WH62"/>
<reference evidence="4" key="1">
    <citation type="submission" date="2017-02" db="UniProtKB">
        <authorList>
            <consortium name="WormBaseParasite"/>
        </authorList>
    </citation>
    <scope>IDENTIFICATION</scope>
</reference>
<dbReference type="AlphaFoldDB" id="A0A0R3WH62"/>
<dbReference type="EMBL" id="UYRS01021024">
    <property type="protein sequence ID" value="VDK49779.1"/>
    <property type="molecule type" value="Genomic_DNA"/>
</dbReference>
<feature type="signal peptide" evidence="1">
    <location>
        <begin position="1"/>
        <end position="37"/>
    </location>
</feature>
<keyword evidence="3" id="KW-1185">Reference proteome</keyword>